<evidence type="ECO:0000313" key="3">
    <source>
        <dbReference type="Proteomes" id="UP000332933"/>
    </source>
</evidence>
<dbReference type="AlphaFoldDB" id="A0A485LQJ3"/>
<reference evidence="2 3" key="1">
    <citation type="submission" date="2019-03" db="EMBL/GenBank/DDBJ databases">
        <authorList>
            <person name="Gaulin E."/>
            <person name="Dumas B."/>
        </authorList>
    </citation>
    <scope>NUCLEOTIDE SEQUENCE [LARGE SCALE GENOMIC DNA]</scope>
    <source>
        <strain evidence="2">CBS 568.67</strain>
    </source>
</reference>
<accession>A0A485LQJ3</accession>
<protein>
    <submittedName>
        <fullName evidence="2">Aste57867_24201 protein</fullName>
    </submittedName>
</protein>
<dbReference type="EMBL" id="VJMH01007370">
    <property type="protein sequence ID" value="KAF0683767.1"/>
    <property type="molecule type" value="Genomic_DNA"/>
</dbReference>
<evidence type="ECO:0000313" key="1">
    <source>
        <dbReference type="EMBL" id="KAF0683767.1"/>
    </source>
</evidence>
<dbReference type="EMBL" id="CAADRA010007396">
    <property type="protein sequence ID" value="VFU00843.1"/>
    <property type="molecule type" value="Genomic_DNA"/>
</dbReference>
<organism evidence="2 3">
    <name type="scientific">Aphanomyces stellatus</name>
    <dbReference type="NCBI Taxonomy" id="120398"/>
    <lineage>
        <taxon>Eukaryota</taxon>
        <taxon>Sar</taxon>
        <taxon>Stramenopiles</taxon>
        <taxon>Oomycota</taxon>
        <taxon>Saprolegniomycetes</taxon>
        <taxon>Saprolegniales</taxon>
        <taxon>Verrucalvaceae</taxon>
        <taxon>Aphanomyces</taxon>
    </lineage>
</organism>
<proteinExistence type="predicted"/>
<gene>
    <name evidence="2" type="primary">Aste57867_24201</name>
    <name evidence="1" type="ORF">As57867_024127</name>
    <name evidence="2" type="ORF">ASTE57867_24201</name>
</gene>
<reference evidence="1" key="2">
    <citation type="submission" date="2019-06" db="EMBL/GenBank/DDBJ databases">
        <title>Genomics analysis of Aphanomyces spp. identifies a new class of oomycete effector associated with host adaptation.</title>
        <authorList>
            <person name="Gaulin E."/>
        </authorList>
    </citation>
    <scope>NUCLEOTIDE SEQUENCE</scope>
    <source>
        <strain evidence="1">CBS 578.67</strain>
    </source>
</reference>
<dbReference type="Proteomes" id="UP000332933">
    <property type="component" value="Unassembled WGS sequence"/>
</dbReference>
<sequence length="189" mass="21799">MAATASYQNGLFFSLMPPMSNCVRRRNQVVHSFDSVMSTWIADYGLHRLPKALECLPFLREIIPQYAAWSGHLMLLEWPLPRRHCLVAIAIERNHLDVLELLLNCGYRETIRIDKMLLAIQRGRLPIVRCLHEQFGHVLGSAEDFTQLTRDAIATRYVELVDYTLDVIVPLLRERFLNLSHGAITLDEM</sequence>
<evidence type="ECO:0000313" key="2">
    <source>
        <dbReference type="EMBL" id="VFU00843.1"/>
    </source>
</evidence>
<name>A0A485LQJ3_9STRA</name>
<keyword evidence="3" id="KW-1185">Reference proteome</keyword>